<gene>
    <name evidence="1" type="ORF">BT96DRAFT_958931</name>
</gene>
<dbReference type="PANTHER" id="PTHR31793">
    <property type="entry name" value="4-HYDROXYBENZOYL-COA THIOESTERASE FAMILY MEMBER"/>
    <property type="match status" value="1"/>
</dbReference>
<dbReference type="GO" id="GO:0047617">
    <property type="term" value="F:fatty acyl-CoA hydrolase activity"/>
    <property type="evidence" value="ECO:0007669"/>
    <property type="project" value="TreeGrafter"/>
</dbReference>
<dbReference type="InterPro" id="IPR050563">
    <property type="entry name" value="4-hydroxybenzoyl-CoA_TE"/>
</dbReference>
<dbReference type="OrthoDB" id="5538558at2759"/>
<accession>A0A6A4H877</accession>
<dbReference type="Gene3D" id="3.10.129.10">
    <property type="entry name" value="Hotdog Thioesterase"/>
    <property type="match status" value="1"/>
</dbReference>
<dbReference type="EMBL" id="ML769559">
    <property type="protein sequence ID" value="KAE9393996.1"/>
    <property type="molecule type" value="Genomic_DNA"/>
</dbReference>
<dbReference type="AlphaFoldDB" id="A0A6A4H877"/>
<reference evidence="1" key="1">
    <citation type="journal article" date="2019" name="Environ. Microbiol.">
        <title>Fungal ecological strategies reflected in gene transcription - a case study of two litter decomposers.</title>
        <authorList>
            <person name="Barbi F."/>
            <person name="Kohler A."/>
            <person name="Barry K."/>
            <person name="Baskaran P."/>
            <person name="Daum C."/>
            <person name="Fauchery L."/>
            <person name="Ihrmark K."/>
            <person name="Kuo A."/>
            <person name="LaButti K."/>
            <person name="Lipzen A."/>
            <person name="Morin E."/>
            <person name="Grigoriev I.V."/>
            <person name="Henrissat B."/>
            <person name="Lindahl B."/>
            <person name="Martin F."/>
        </authorList>
    </citation>
    <scope>NUCLEOTIDE SEQUENCE</scope>
    <source>
        <strain evidence="1">JB14</strain>
    </source>
</reference>
<name>A0A6A4H877_9AGAR</name>
<dbReference type="CDD" id="cd00586">
    <property type="entry name" value="4HBT"/>
    <property type="match status" value="1"/>
</dbReference>
<dbReference type="Proteomes" id="UP000799118">
    <property type="component" value="Unassembled WGS sequence"/>
</dbReference>
<sequence>MAFLGRSLHRSNPPRFLQKRHNSIKALQAAFRDPSSPLYLAPGTEGPASPDELLQETESEPEAEALSFNKLLKQGRAKLVQAGFHSPSIWEQPITWGDQDSFQHVNNVHYVRFFESSRIRWMTDLGHRLGGPARTEALLKGKGISLIIKSLTVNYRRPVTYPDTLLVSHKPIPPPSPSPSESSHDPACLYLTSSAFSVNQQAFVAHCNEVLVWYDYEKLRKCVPGEEYHSAVWEPFTWDA</sequence>
<keyword evidence="2" id="KW-1185">Reference proteome</keyword>
<evidence type="ECO:0000313" key="1">
    <source>
        <dbReference type="EMBL" id="KAE9393996.1"/>
    </source>
</evidence>
<dbReference type="PANTHER" id="PTHR31793:SF39">
    <property type="entry name" value="THIOESTERASE_THIOL ESTER DEHYDRASE-ISOMERASE"/>
    <property type="match status" value="1"/>
</dbReference>
<protein>
    <submittedName>
        <fullName evidence="1">Thioesterase/thiol ester dehydrase-isomerase</fullName>
    </submittedName>
</protein>
<dbReference type="Pfam" id="PF13279">
    <property type="entry name" value="4HBT_2"/>
    <property type="match status" value="1"/>
</dbReference>
<proteinExistence type="predicted"/>
<evidence type="ECO:0000313" key="2">
    <source>
        <dbReference type="Proteomes" id="UP000799118"/>
    </source>
</evidence>
<dbReference type="SUPFAM" id="SSF54637">
    <property type="entry name" value="Thioesterase/thiol ester dehydrase-isomerase"/>
    <property type="match status" value="1"/>
</dbReference>
<dbReference type="InterPro" id="IPR029069">
    <property type="entry name" value="HotDog_dom_sf"/>
</dbReference>
<organism evidence="1 2">
    <name type="scientific">Gymnopus androsaceus JB14</name>
    <dbReference type="NCBI Taxonomy" id="1447944"/>
    <lineage>
        <taxon>Eukaryota</taxon>
        <taxon>Fungi</taxon>
        <taxon>Dikarya</taxon>
        <taxon>Basidiomycota</taxon>
        <taxon>Agaricomycotina</taxon>
        <taxon>Agaricomycetes</taxon>
        <taxon>Agaricomycetidae</taxon>
        <taxon>Agaricales</taxon>
        <taxon>Marasmiineae</taxon>
        <taxon>Omphalotaceae</taxon>
        <taxon>Gymnopus</taxon>
    </lineage>
</organism>